<evidence type="ECO:0000259" key="1">
    <source>
        <dbReference type="PROSITE" id="PS50925"/>
    </source>
</evidence>
<gene>
    <name evidence="2" type="ORF">MTX78_20910</name>
</gene>
<evidence type="ECO:0000313" key="3">
    <source>
        <dbReference type="Proteomes" id="UP000831113"/>
    </source>
</evidence>
<keyword evidence="3" id="KW-1185">Reference proteome</keyword>
<accession>A0ABY4D024</accession>
<reference evidence="2 3" key="1">
    <citation type="submission" date="2022-03" db="EMBL/GenBank/DDBJ databases">
        <title>Hymenobactersp. isolated from the air.</title>
        <authorList>
            <person name="Won M."/>
            <person name="Kwon S.-W."/>
        </authorList>
    </citation>
    <scope>NUCLEOTIDE SEQUENCE [LARGE SCALE GENOMIC DNA]</scope>
    <source>
        <strain evidence="2 3">KACC 21982</strain>
    </source>
</reference>
<feature type="domain" description="BLUF" evidence="1">
    <location>
        <begin position="56"/>
        <end position="147"/>
    </location>
</feature>
<name>A0ABY4D024_9BACT</name>
<dbReference type="Pfam" id="PF04940">
    <property type="entry name" value="BLUF"/>
    <property type="match status" value="1"/>
</dbReference>
<sequence length="192" mass="22075">MKNSDLLRRQKAVAWVLTLTENTRFTPHPYEQHLLERFAQGEIALDDIPSLFAARVHHILYRSRATHPFTQEQLTDLVAHSRPYNTYSDITGLLCYCDGTFVQLLEGPEASVLELYAAICQDPRHEQIETLSDAAGSTRWFADWRMALTTPPPTTFYWLISHLEAREQALVQPQFPITDPHLLTLLQAFSRL</sequence>
<dbReference type="PROSITE" id="PS50925">
    <property type="entry name" value="BLUF"/>
    <property type="match status" value="1"/>
</dbReference>
<dbReference type="SMART" id="SM01034">
    <property type="entry name" value="BLUF"/>
    <property type="match status" value="1"/>
</dbReference>
<dbReference type="SUPFAM" id="SSF54975">
    <property type="entry name" value="Acylphosphatase/BLUF domain-like"/>
    <property type="match status" value="1"/>
</dbReference>
<protein>
    <submittedName>
        <fullName evidence="2">BLUF domain-containing protein</fullName>
    </submittedName>
</protein>
<dbReference type="RefSeq" id="WP_243798024.1">
    <property type="nucleotide sequence ID" value="NZ_CP094669.1"/>
</dbReference>
<dbReference type="Proteomes" id="UP000831113">
    <property type="component" value="Chromosome"/>
</dbReference>
<proteinExistence type="predicted"/>
<dbReference type="Gene3D" id="3.30.70.100">
    <property type="match status" value="1"/>
</dbReference>
<dbReference type="InterPro" id="IPR007024">
    <property type="entry name" value="BLUF_domain"/>
</dbReference>
<organism evidence="2 3">
    <name type="scientific">Hymenobacter tibetensis</name>
    <dbReference type="NCBI Taxonomy" id="497967"/>
    <lineage>
        <taxon>Bacteria</taxon>
        <taxon>Pseudomonadati</taxon>
        <taxon>Bacteroidota</taxon>
        <taxon>Cytophagia</taxon>
        <taxon>Cytophagales</taxon>
        <taxon>Hymenobacteraceae</taxon>
        <taxon>Hymenobacter</taxon>
    </lineage>
</organism>
<dbReference type="EMBL" id="CP094669">
    <property type="protein sequence ID" value="UOG74564.1"/>
    <property type="molecule type" value="Genomic_DNA"/>
</dbReference>
<dbReference type="InterPro" id="IPR036046">
    <property type="entry name" value="Acylphosphatase-like_dom_sf"/>
</dbReference>
<evidence type="ECO:0000313" key="2">
    <source>
        <dbReference type="EMBL" id="UOG74564.1"/>
    </source>
</evidence>